<evidence type="ECO:0000256" key="2">
    <source>
        <dbReference type="ARBA" id="ARBA00023125"/>
    </source>
</evidence>
<reference evidence="5 6" key="1">
    <citation type="submission" date="2023-11" db="EMBL/GenBank/DDBJ databases">
        <title>Lentzea sokolovensis, sp. nov., Lentzea kristufkii, sp. nov., and Lentzea miocenensis, sp. nov., rare actinobacteria from Sokolov Coal Basin, Miocene lacustrine sediment, Czech Republic.</title>
        <authorList>
            <person name="Lara A."/>
            <person name="Kotroba L."/>
            <person name="Nouioui I."/>
            <person name="Neumann-Schaal M."/>
            <person name="Mast Y."/>
            <person name="Chronakova A."/>
        </authorList>
    </citation>
    <scope>NUCLEOTIDE SEQUENCE [LARGE SCALE GENOMIC DNA]</scope>
    <source>
        <strain evidence="5 6">BCCO 10_0856</strain>
    </source>
</reference>
<evidence type="ECO:0000313" key="5">
    <source>
        <dbReference type="EMBL" id="MDX8030432.1"/>
    </source>
</evidence>
<dbReference type="InterPro" id="IPR001845">
    <property type="entry name" value="HTH_ArsR_DNA-bd_dom"/>
</dbReference>
<dbReference type="PANTHER" id="PTHR43132">
    <property type="entry name" value="ARSENICAL RESISTANCE OPERON REPRESSOR ARSR-RELATED"/>
    <property type="match status" value="1"/>
</dbReference>
<dbReference type="InterPro" id="IPR036388">
    <property type="entry name" value="WH-like_DNA-bd_sf"/>
</dbReference>
<dbReference type="Proteomes" id="UP001285521">
    <property type="component" value="Unassembled WGS sequence"/>
</dbReference>
<proteinExistence type="predicted"/>
<dbReference type="SMART" id="SM00418">
    <property type="entry name" value="HTH_ARSR"/>
    <property type="match status" value="1"/>
</dbReference>
<dbReference type="InterPro" id="IPR011991">
    <property type="entry name" value="ArsR-like_HTH"/>
</dbReference>
<protein>
    <submittedName>
        <fullName evidence="5">Helix-turn-helix domain-containing protein</fullName>
    </submittedName>
</protein>
<dbReference type="EMBL" id="JAXAVW010000006">
    <property type="protein sequence ID" value="MDX8030432.1"/>
    <property type="molecule type" value="Genomic_DNA"/>
</dbReference>
<dbReference type="SUPFAM" id="SSF46785">
    <property type="entry name" value="Winged helix' DNA-binding domain"/>
    <property type="match status" value="1"/>
</dbReference>
<evidence type="ECO:0000256" key="1">
    <source>
        <dbReference type="ARBA" id="ARBA00023015"/>
    </source>
</evidence>
<dbReference type="Pfam" id="PF01022">
    <property type="entry name" value="HTH_5"/>
    <property type="match status" value="1"/>
</dbReference>
<name>A0ABU4SXC2_9PSEU</name>
<feature type="domain" description="HTH arsR-type" evidence="4">
    <location>
        <begin position="250"/>
        <end position="322"/>
    </location>
</feature>
<reference evidence="5 6" key="2">
    <citation type="submission" date="2023-11" db="EMBL/GenBank/DDBJ databases">
        <authorList>
            <person name="Lara A.C."/>
            <person name="Chronakova A."/>
        </authorList>
    </citation>
    <scope>NUCLEOTIDE SEQUENCE [LARGE SCALE GENOMIC DNA]</scope>
    <source>
        <strain evidence="5 6">BCCO 10_0856</strain>
    </source>
</reference>
<dbReference type="CDD" id="cd00090">
    <property type="entry name" value="HTH_ARSR"/>
    <property type="match status" value="1"/>
</dbReference>
<gene>
    <name evidence="5" type="ORF">SK803_09435</name>
</gene>
<accession>A0ABU4SXC2</accession>
<dbReference type="InterPro" id="IPR051011">
    <property type="entry name" value="Metal_resp_trans_reg"/>
</dbReference>
<keyword evidence="1" id="KW-0805">Transcription regulation</keyword>
<sequence>MITLRVDADTVARVRFSFSPANEVMSWLKIAATGRRHPVFGDPGPSARSALTHPDVALLAGLIPPSGATYVPDFVTPQPGRATRPAELLDEQIAAVEATGQDVLEFQLGEAIDLTWGRCAPVPIRRALESGTMPKRLASGLFRLWTHSLAEVWPTLQSVIDQDIAARVTTLRTHGLARLLNTAHPKLTWTGGAIVLDSAFTGEHDFSGRDLVLAPSVLSWPDLLVQGPDDAVLYLPPHQVGTGSPRHGRDLGAVIGDARALLLAELEQARSTTDLARRLGYTPGTISYHLSAMHRVGLVTKHRDGRYVLYKRTPQSCALLPD</sequence>
<keyword evidence="3" id="KW-0804">Transcription</keyword>
<evidence type="ECO:0000256" key="3">
    <source>
        <dbReference type="ARBA" id="ARBA00023163"/>
    </source>
</evidence>
<dbReference type="PANTHER" id="PTHR43132:SF6">
    <property type="entry name" value="HTH-TYPE TRANSCRIPTIONAL REPRESSOR CZRA"/>
    <property type="match status" value="1"/>
</dbReference>
<keyword evidence="6" id="KW-1185">Reference proteome</keyword>
<dbReference type="RefSeq" id="WP_319965442.1">
    <property type="nucleotide sequence ID" value="NZ_JAXAVW010000006.1"/>
</dbReference>
<keyword evidence="2" id="KW-0238">DNA-binding</keyword>
<dbReference type="Gene3D" id="1.10.10.10">
    <property type="entry name" value="Winged helix-like DNA-binding domain superfamily/Winged helix DNA-binding domain"/>
    <property type="match status" value="1"/>
</dbReference>
<organism evidence="5 6">
    <name type="scientific">Lentzea miocenica</name>
    <dbReference type="NCBI Taxonomy" id="3095431"/>
    <lineage>
        <taxon>Bacteria</taxon>
        <taxon>Bacillati</taxon>
        <taxon>Actinomycetota</taxon>
        <taxon>Actinomycetes</taxon>
        <taxon>Pseudonocardiales</taxon>
        <taxon>Pseudonocardiaceae</taxon>
        <taxon>Lentzea</taxon>
    </lineage>
</organism>
<evidence type="ECO:0000259" key="4">
    <source>
        <dbReference type="SMART" id="SM00418"/>
    </source>
</evidence>
<comment type="caution">
    <text evidence="5">The sequence shown here is derived from an EMBL/GenBank/DDBJ whole genome shotgun (WGS) entry which is preliminary data.</text>
</comment>
<dbReference type="InterPro" id="IPR036390">
    <property type="entry name" value="WH_DNA-bd_sf"/>
</dbReference>
<evidence type="ECO:0000313" key="6">
    <source>
        <dbReference type="Proteomes" id="UP001285521"/>
    </source>
</evidence>